<dbReference type="Gene3D" id="1.20.1070.10">
    <property type="entry name" value="Rhodopsin 7-helix transmembrane proteins"/>
    <property type="match status" value="1"/>
</dbReference>
<evidence type="ECO:0000256" key="6">
    <source>
        <dbReference type="ARBA" id="ARBA00023170"/>
    </source>
</evidence>
<evidence type="ECO:0000256" key="4">
    <source>
        <dbReference type="ARBA" id="ARBA00022989"/>
    </source>
</evidence>
<evidence type="ECO:0000256" key="7">
    <source>
        <dbReference type="SAM" id="MobiDB-lite"/>
    </source>
</evidence>
<dbReference type="PROSITE" id="PS00650">
    <property type="entry name" value="G_PROTEIN_RECEP_F2_2"/>
    <property type="match status" value="1"/>
</dbReference>
<dbReference type="GO" id="GO:0014069">
    <property type="term" value="C:postsynaptic density"/>
    <property type="evidence" value="ECO:0007669"/>
    <property type="project" value="TreeGrafter"/>
</dbReference>
<feature type="region of interest" description="Disordered" evidence="7">
    <location>
        <begin position="226"/>
        <end position="249"/>
    </location>
</feature>
<comment type="subcellular location">
    <subcellularLocation>
        <location evidence="1">Membrane</location>
        <topology evidence="1">Multi-pass membrane protein</topology>
    </subcellularLocation>
</comment>
<reference evidence="11" key="1">
    <citation type="submission" date="2025-08" db="UniProtKB">
        <authorList>
            <consortium name="RefSeq"/>
        </authorList>
    </citation>
    <scope>IDENTIFICATION</scope>
    <source>
        <tissue evidence="11">Spleen</tissue>
    </source>
</reference>
<evidence type="ECO:0000313" key="10">
    <source>
        <dbReference type="Proteomes" id="UP000504623"/>
    </source>
</evidence>
<dbReference type="GO" id="GO:0005886">
    <property type="term" value="C:plasma membrane"/>
    <property type="evidence" value="ECO:0007669"/>
    <property type="project" value="TreeGrafter"/>
</dbReference>
<feature type="transmembrane region" description="Helical" evidence="8">
    <location>
        <begin position="62"/>
        <end position="82"/>
    </location>
</feature>
<dbReference type="OrthoDB" id="10031018at2759"/>
<keyword evidence="3 8" id="KW-0812">Transmembrane</keyword>
<gene>
    <name evidence="11" type="primary">GPR123</name>
</gene>
<dbReference type="GO" id="GO:0007166">
    <property type="term" value="P:cell surface receptor signaling pathway"/>
    <property type="evidence" value="ECO:0007669"/>
    <property type="project" value="InterPro"/>
</dbReference>
<evidence type="ECO:0000313" key="11">
    <source>
        <dbReference type="RefSeq" id="XP_006867545.1"/>
    </source>
</evidence>
<dbReference type="Proteomes" id="UP000504623">
    <property type="component" value="Unplaced"/>
</dbReference>
<evidence type="ECO:0000256" key="8">
    <source>
        <dbReference type="SAM" id="Phobius"/>
    </source>
</evidence>
<evidence type="ECO:0000259" key="9">
    <source>
        <dbReference type="PROSITE" id="PS50261"/>
    </source>
</evidence>
<evidence type="ECO:0000256" key="2">
    <source>
        <dbReference type="ARBA" id="ARBA00007343"/>
    </source>
</evidence>
<keyword evidence="10" id="KW-1185">Reference proteome</keyword>
<feature type="transmembrane region" description="Helical" evidence="8">
    <location>
        <begin position="94"/>
        <end position="113"/>
    </location>
</feature>
<dbReference type="InterPro" id="IPR000832">
    <property type="entry name" value="GPCR_2_secretin-like"/>
</dbReference>
<feature type="domain" description="G-protein coupled receptors family 2 profile 2" evidence="9">
    <location>
        <begin position="25"/>
        <end position="320"/>
    </location>
</feature>
<name>A0A9B0TTN4_CHRAS</name>
<feature type="transmembrane region" description="Helical" evidence="8">
    <location>
        <begin position="139"/>
        <end position="160"/>
    </location>
</feature>
<feature type="transmembrane region" description="Helical" evidence="8">
    <location>
        <begin position="187"/>
        <end position="207"/>
    </location>
</feature>
<evidence type="ECO:0000256" key="5">
    <source>
        <dbReference type="ARBA" id="ARBA00023136"/>
    </source>
</evidence>
<keyword evidence="4 8" id="KW-1133">Transmembrane helix</keyword>
<proteinExistence type="inferred from homology"/>
<dbReference type="PANTHER" id="PTHR45930">
    <property type="entry name" value="G-PROTEIN COUPLED RECEPTOR 124-LIKE PROTEIN"/>
    <property type="match status" value="1"/>
</dbReference>
<sequence length="563" mass="60988">MGPADTGACDLKTVLSLPQHPGEFLHPVVYACTAVMLLCLLTSVLTYIVHRSAIRISRKGRHTLLNFCFHAALTFTVFAGGINRTTYPILCRAVGITLHYATLSTMLWIGVTARNTYKQVTRKAPPCSSAEQPRFPRQLLLRFYLISGGVPFIICGVTAATNIRNYGAEDADAAYCWMAWEPSLGAFYGPAAFITLVTCAYFLCTYVQLRRHPECRYELRERTEEQQRLAAPDMGRSHRAGPGAEPSCDGPAASLLRNEHSFQAQLRATAFTLFLFAATWAFGALAVSQGHFLDMVFSCLYGAFCVTLGLFVLIHHCAKREDVWHCWWACCSSRRRAGATQPGANGDCLPDSPHLGPAGCSHPPSGRCKMTNLQAAQGHAHCLSPVTPCCAKMHCEQLMEEEALGRGAEDAFGCGVEDAFGRGPHPHRCLQGRTKPPFFGRPREAEPEYAYHIPSSLDGSPHSSRTDSPPSSLEGPAGAHTLACCAQGDPFRVAGQPEGSVLFGCAQRPGPAHFEMLRRTPSLPFGGSGQNGALKGAVLEGLPYGADSTGNIRTGPWRNETTV</sequence>
<protein>
    <submittedName>
        <fullName evidence="11">Probable G-protein coupled receptor 123</fullName>
    </submittedName>
</protein>
<evidence type="ECO:0000256" key="3">
    <source>
        <dbReference type="ARBA" id="ARBA00022692"/>
    </source>
</evidence>
<dbReference type="InterPro" id="IPR017983">
    <property type="entry name" value="GPCR_2_secretin-like_CS"/>
</dbReference>
<feature type="transmembrane region" description="Helical" evidence="8">
    <location>
        <begin position="28"/>
        <end position="50"/>
    </location>
</feature>
<feature type="region of interest" description="Disordered" evidence="7">
    <location>
        <begin position="452"/>
        <end position="476"/>
    </location>
</feature>
<feature type="compositionally biased region" description="Polar residues" evidence="7">
    <location>
        <begin position="457"/>
        <end position="471"/>
    </location>
</feature>
<dbReference type="PANTHER" id="PTHR45930:SF3">
    <property type="entry name" value="ADHESION G PROTEIN-COUPLED RECEPTOR A1"/>
    <property type="match status" value="1"/>
</dbReference>
<accession>A0A9B0TTN4</accession>
<feature type="transmembrane region" description="Helical" evidence="8">
    <location>
        <begin position="292"/>
        <end position="314"/>
    </location>
</feature>
<organism evidence="10 11">
    <name type="scientific">Chrysochloris asiatica</name>
    <name type="common">Cape golden mole</name>
    <dbReference type="NCBI Taxonomy" id="185453"/>
    <lineage>
        <taxon>Eukaryota</taxon>
        <taxon>Metazoa</taxon>
        <taxon>Chordata</taxon>
        <taxon>Craniata</taxon>
        <taxon>Vertebrata</taxon>
        <taxon>Euteleostomi</taxon>
        <taxon>Mammalia</taxon>
        <taxon>Eutheria</taxon>
        <taxon>Afrotheria</taxon>
        <taxon>Chrysochloridae</taxon>
        <taxon>Chrysochlorinae</taxon>
        <taxon>Chrysochloris</taxon>
    </lineage>
</organism>
<dbReference type="GO" id="GO:0004930">
    <property type="term" value="F:G protein-coupled receptor activity"/>
    <property type="evidence" value="ECO:0007669"/>
    <property type="project" value="InterPro"/>
</dbReference>
<feature type="transmembrane region" description="Helical" evidence="8">
    <location>
        <begin position="266"/>
        <end position="286"/>
    </location>
</feature>
<dbReference type="Pfam" id="PF00002">
    <property type="entry name" value="7tm_2"/>
    <property type="match status" value="1"/>
</dbReference>
<dbReference type="PROSITE" id="PS50261">
    <property type="entry name" value="G_PROTEIN_RECEP_F2_4"/>
    <property type="match status" value="1"/>
</dbReference>
<dbReference type="GeneID" id="102826268"/>
<dbReference type="CTD" id="84435"/>
<dbReference type="InterPro" id="IPR051963">
    <property type="entry name" value="Adhesion_GPCR_A"/>
</dbReference>
<evidence type="ECO:0000256" key="1">
    <source>
        <dbReference type="ARBA" id="ARBA00004141"/>
    </source>
</evidence>
<dbReference type="RefSeq" id="XP_006867545.1">
    <property type="nucleotide sequence ID" value="XM_006867483.1"/>
</dbReference>
<dbReference type="AlphaFoldDB" id="A0A9B0TTN4"/>
<keyword evidence="5 8" id="KW-0472">Membrane</keyword>
<keyword evidence="6 11" id="KW-0675">Receptor</keyword>
<comment type="similarity">
    <text evidence="2">Belongs to the G-protein coupled receptor 2 family. Adhesion G-protein coupled receptor (ADGR) subfamily.</text>
</comment>
<dbReference type="InterPro" id="IPR017981">
    <property type="entry name" value="GPCR_2-like_7TM"/>
</dbReference>
<dbReference type="GO" id="GO:0098978">
    <property type="term" value="C:glutamatergic synapse"/>
    <property type="evidence" value="ECO:0007669"/>
    <property type="project" value="TreeGrafter"/>
</dbReference>